<gene>
    <name evidence="1" type="ORF">N44_02476</name>
</gene>
<evidence type="ECO:0000313" key="2">
    <source>
        <dbReference type="Proteomes" id="UP000030321"/>
    </source>
</evidence>
<evidence type="ECO:0000313" key="1">
    <source>
        <dbReference type="EMBL" id="GAL93896.1"/>
    </source>
</evidence>
<reference evidence="2" key="1">
    <citation type="journal article" date="2015" name="Genome">
        <title>Whole Genome Sequence of the Non-Microcystin-Producing Microcystis aeruginosa Strain NIES-44.</title>
        <authorList>
            <person name="Okano K."/>
            <person name="Miyata N."/>
            <person name="Ozaki Y."/>
        </authorList>
    </citation>
    <scope>NUCLEOTIDE SEQUENCE [LARGE SCALE GENOMIC DNA]</scope>
    <source>
        <strain evidence="2">NIES-44</strain>
    </source>
</reference>
<dbReference type="Proteomes" id="UP000030321">
    <property type="component" value="Unassembled WGS sequence"/>
</dbReference>
<protein>
    <submittedName>
        <fullName evidence="1">Uncharacterized protein</fullName>
    </submittedName>
</protein>
<sequence>MSPAFLEQASSKLKQLLGHEFQSAIFKDVQKLQSNNRAAPERSNIIG</sequence>
<dbReference type="EMBL" id="BBPA01000051">
    <property type="protein sequence ID" value="GAL93896.1"/>
    <property type="molecule type" value="Genomic_DNA"/>
</dbReference>
<dbReference type="AlphaFoldDB" id="A0A0A1VX99"/>
<name>A0A0A1VX99_MICAE</name>
<accession>A0A0A1VX99</accession>
<organism evidence="1 2">
    <name type="scientific">Microcystis aeruginosa NIES-44</name>
    <dbReference type="NCBI Taxonomy" id="449439"/>
    <lineage>
        <taxon>Bacteria</taxon>
        <taxon>Bacillati</taxon>
        <taxon>Cyanobacteriota</taxon>
        <taxon>Cyanophyceae</taxon>
        <taxon>Oscillatoriophycideae</taxon>
        <taxon>Chroococcales</taxon>
        <taxon>Microcystaceae</taxon>
        <taxon>Microcystis</taxon>
    </lineage>
</organism>
<comment type="caution">
    <text evidence="1">The sequence shown here is derived from an EMBL/GenBank/DDBJ whole genome shotgun (WGS) entry which is preliminary data.</text>
</comment>
<proteinExistence type="predicted"/>